<dbReference type="EMBL" id="JXRQ01000017">
    <property type="protein sequence ID" value="KIL50368.1"/>
    <property type="molecule type" value="Genomic_DNA"/>
</dbReference>
<dbReference type="InterPro" id="IPR001005">
    <property type="entry name" value="SANT/Myb"/>
</dbReference>
<evidence type="ECO:0000256" key="1">
    <source>
        <dbReference type="SAM" id="Coils"/>
    </source>
</evidence>
<evidence type="ECO:0000259" key="2">
    <source>
        <dbReference type="PROSITE" id="PS50090"/>
    </source>
</evidence>
<dbReference type="STRING" id="135826.KP77_17430"/>
<dbReference type="OrthoDB" id="2845592at2"/>
<dbReference type="PROSITE" id="PS50090">
    <property type="entry name" value="MYB_LIKE"/>
    <property type="match status" value="1"/>
</dbReference>
<keyword evidence="4" id="KW-1185">Reference proteome</keyword>
<accession>A0A0C2W2P7</accession>
<comment type="caution">
    <text evidence="3">The sequence shown here is derived from an EMBL/GenBank/DDBJ whole genome shotgun (WGS) entry which is preliminary data.</text>
</comment>
<dbReference type="InterPro" id="IPR014243">
    <property type="entry name" value="RsfA-like"/>
</dbReference>
<keyword evidence="1" id="KW-0175">Coiled coil</keyword>
<dbReference type="Proteomes" id="UP000031950">
    <property type="component" value="Unassembled WGS sequence"/>
</dbReference>
<gene>
    <name evidence="3" type="ORF">KP77_17430</name>
</gene>
<evidence type="ECO:0000313" key="4">
    <source>
        <dbReference type="Proteomes" id="UP000031950"/>
    </source>
</evidence>
<protein>
    <recommendedName>
        <fullName evidence="2">Myb-like domain-containing protein</fullName>
    </recommendedName>
</protein>
<dbReference type="PANTHER" id="PTHR41302">
    <property type="entry name" value="PRESPORE-SPECIFIC TRANSCRIPTIONAL REGULATOR RSFA-RELATED"/>
    <property type="match status" value="1"/>
</dbReference>
<feature type="domain" description="Myb-like" evidence="2">
    <location>
        <begin position="1"/>
        <end position="56"/>
    </location>
</feature>
<dbReference type="Pfam" id="PF13921">
    <property type="entry name" value="Myb_DNA-bind_6"/>
    <property type="match status" value="1"/>
</dbReference>
<dbReference type="RefSeq" id="WP_041122309.1">
    <property type="nucleotide sequence ID" value="NZ_JXRQ01000017.1"/>
</dbReference>
<proteinExistence type="predicted"/>
<dbReference type="NCBIfam" id="TIGR02894">
    <property type="entry name" value="DNA_bind_RsfA"/>
    <property type="match status" value="1"/>
</dbReference>
<reference evidence="3 4" key="1">
    <citation type="submission" date="2015-01" db="EMBL/GenBank/DDBJ databases">
        <title>Genome sequence of Jeotgalibacillus alimentarius.</title>
        <authorList>
            <person name="Goh K.M."/>
            <person name="Chan K.-G."/>
            <person name="Yaakop A.S."/>
            <person name="Ee R."/>
            <person name="Gan H.M."/>
            <person name="Chan C.S."/>
        </authorList>
    </citation>
    <scope>NUCLEOTIDE SEQUENCE [LARGE SCALE GENOMIC DNA]</scope>
    <source>
        <strain evidence="3 4">YKJ-13</strain>
    </source>
</reference>
<dbReference type="Gene3D" id="1.10.10.60">
    <property type="entry name" value="Homeodomain-like"/>
    <property type="match status" value="1"/>
</dbReference>
<dbReference type="PATRIC" id="fig|135826.4.peg.1738"/>
<dbReference type="SUPFAM" id="SSF46689">
    <property type="entry name" value="Homeodomain-like"/>
    <property type="match status" value="1"/>
</dbReference>
<dbReference type="InterPro" id="IPR009057">
    <property type="entry name" value="Homeodomain-like_sf"/>
</dbReference>
<organism evidence="3 4">
    <name type="scientific">Jeotgalibacillus alimentarius</name>
    <dbReference type="NCBI Taxonomy" id="135826"/>
    <lineage>
        <taxon>Bacteria</taxon>
        <taxon>Bacillati</taxon>
        <taxon>Bacillota</taxon>
        <taxon>Bacilli</taxon>
        <taxon>Bacillales</taxon>
        <taxon>Caryophanaceae</taxon>
        <taxon>Jeotgalibacillus</taxon>
    </lineage>
</organism>
<feature type="coiled-coil region" evidence="1">
    <location>
        <begin position="111"/>
        <end position="145"/>
    </location>
</feature>
<sequence>MKFRQDGWTSKEDQLLKEKVLTHIEQCSTQLNAFEEVAIELNRTPAACGFRWNSCLRKECQKQISEAKRARYAKRREEEKKNTVKHNDWTAEQLLQRMNQWISRLETHQPDEELELKIKETEKERERLEKDNEFLREQISELKEDYHALLYLIEKARKLGSEDAERSPGVFKMEPNGNLFRMDKKAVNESSDHY</sequence>
<dbReference type="AlphaFoldDB" id="A0A0C2W2P7"/>
<dbReference type="PANTHER" id="PTHR41302:SF2">
    <property type="entry name" value="PRESPORE SPECIFIC TRANSCRIPTIONAL ACTIVATOR RSFA"/>
    <property type="match status" value="1"/>
</dbReference>
<name>A0A0C2W2P7_9BACL</name>
<evidence type="ECO:0000313" key="3">
    <source>
        <dbReference type="EMBL" id="KIL50368.1"/>
    </source>
</evidence>